<gene>
    <name evidence="2" type="ORF">CHC_T00003172001</name>
</gene>
<feature type="region of interest" description="Disordered" evidence="1">
    <location>
        <begin position="1"/>
        <end position="27"/>
    </location>
</feature>
<dbReference type="KEGG" id="ccp:CHC_T00003172001"/>
<dbReference type="Proteomes" id="UP000012073">
    <property type="component" value="Unassembled WGS sequence"/>
</dbReference>
<proteinExistence type="predicted"/>
<name>R7Q7N1_CHOCR</name>
<dbReference type="RefSeq" id="XP_005714356.1">
    <property type="nucleotide sequence ID" value="XM_005714299.1"/>
</dbReference>
<dbReference type="Gramene" id="CDF34537">
    <property type="protein sequence ID" value="CDF34537"/>
    <property type="gene ID" value="CHC_T00003172001"/>
</dbReference>
<reference evidence="3" key="1">
    <citation type="journal article" date="2013" name="Proc. Natl. Acad. Sci. U.S.A.">
        <title>Genome structure and metabolic features in the red seaweed Chondrus crispus shed light on evolution of the Archaeplastida.</title>
        <authorList>
            <person name="Collen J."/>
            <person name="Porcel B."/>
            <person name="Carre W."/>
            <person name="Ball S.G."/>
            <person name="Chaparro C."/>
            <person name="Tonon T."/>
            <person name="Barbeyron T."/>
            <person name="Michel G."/>
            <person name="Noel B."/>
            <person name="Valentin K."/>
            <person name="Elias M."/>
            <person name="Artiguenave F."/>
            <person name="Arun A."/>
            <person name="Aury J.M."/>
            <person name="Barbosa-Neto J.F."/>
            <person name="Bothwell J.H."/>
            <person name="Bouget F.Y."/>
            <person name="Brillet L."/>
            <person name="Cabello-Hurtado F."/>
            <person name="Capella-Gutierrez S."/>
            <person name="Charrier B."/>
            <person name="Cladiere L."/>
            <person name="Cock J.M."/>
            <person name="Coelho S.M."/>
            <person name="Colleoni C."/>
            <person name="Czjzek M."/>
            <person name="Da Silva C."/>
            <person name="Delage L."/>
            <person name="Denoeud F."/>
            <person name="Deschamps P."/>
            <person name="Dittami S.M."/>
            <person name="Gabaldon T."/>
            <person name="Gachon C.M."/>
            <person name="Groisillier A."/>
            <person name="Herve C."/>
            <person name="Jabbari K."/>
            <person name="Katinka M."/>
            <person name="Kloareg B."/>
            <person name="Kowalczyk N."/>
            <person name="Labadie K."/>
            <person name="Leblanc C."/>
            <person name="Lopez P.J."/>
            <person name="McLachlan D.H."/>
            <person name="Meslet-Cladiere L."/>
            <person name="Moustafa A."/>
            <person name="Nehr Z."/>
            <person name="Nyvall Collen P."/>
            <person name="Panaud O."/>
            <person name="Partensky F."/>
            <person name="Poulain J."/>
            <person name="Rensing S.A."/>
            <person name="Rousvoal S."/>
            <person name="Samson G."/>
            <person name="Symeonidi A."/>
            <person name="Weissenbach J."/>
            <person name="Zambounis A."/>
            <person name="Wincker P."/>
            <person name="Boyen C."/>
        </authorList>
    </citation>
    <scope>NUCLEOTIDE SEQUENCE [LARGE SCALE GENOMIC DNA]</scope>
    <source>
        <strain evidence="3">cv. Stackhouse</strain>
    </source>
</reference>
<feature type="region of interest" description="Disordered" evidence="1">
    <location>
        <begin position="42"/>
        <end position="64"/>
    </location>
</feature>
<dbReference type="AlphaFoldDB" id="R7Q7N1"/>
<sequence length="123" mass="13852">MAETRTAFPRPRTIHTHPSHHGQPSGNCRCPEHCCNEKEQDYRPSSALLTRTHPSRPYTTPPCTIQSDAGRHVYKAPTTYAVQPYEDRASPWVAYAPSRGSRPCRRRVIGTLLVLTATKPDRS</sequence>
<dbReference type="GeneID" id="17322086"/>
<organism evidence="2 3">
    <name type="scientific">Chondrus crispus</name>
    <name type="common">Carrageen Irish moss</name>
    <name type="synonym">Polymorpha crispa</name>
    <dbReference type="NCBI Taxonomy" id="2769"/>
    <lineage>
        <taxon>Eukaryota</taxon>
        <taxon>Rhodophyta</taxon>
        <taxon>Florideophyceae</taxon>
        <taxon>Rhodymeniophycidae</taxon>
        <taxon>Gigartinales</taxon>
        <taxon>Gigartinaceae</taxon>
        <taxon>Chondrus</taxon>
    </lineage>
</organism>
<keyword evidence="3" id="KW-1185">Reference proteome</keyword>
<evidence type="ECO:0000313" key="2">
    <source>
        <dbReference type="EMBL" id="CDF34537.1"/>
    </source>
</evidence>
<dbReference type="EMBL" id="HG001696">
    <property type="protein sequence ID" value="CDF34537.1"/>
    <property type="molecule type" value="Genomic_DNA"/>
</dbReference>
<evidence type="ECO:0000256" key="1">
    <source>
        <dbReference type="SAM" id="MobiDB-lite"/>
    </source>
</evidence>
<protein>
    <submittedName>
        <fullName evidence="2">Uncharacterized protein</fullName>
    </submittedName>
</protein>
<evidence type="ECO:0000313" key="3">
    <source>
        <dbReference type="Proteomes" id="UP000012073"/>
    </source>
</evidence>
<accession>R7Q7N1</accession>